<accession>A0ABQ8F5W6</accession>
<evidence type="ECO:0000313" key="3">
    <source>
        <dbReference type="EMBL" id="KAH6592801.1"/>
    </source>
</evidence>
<dbReference type="PANTHER" id="PTHR13261">
    <property type="entry name" value="BRCA2 AND CDKN1A INTERACTING PROTEIN"/>
    <property type="match status" value="1"/>
</dbReference>
<gene>
    <name evidence="3" type="ORF">BASA50_007852</name>
</gene>
<dbReference type="Pfam" id="PF13862">
    <property type="entry name" value="BCCIP"/>
    <property type="match status" value="1"/>
</dbReference>
<feature type="region of interest" description="Disordered" evidence="2">
    <location>
        <begin position="263"/>
        <end position="285"/>
    </location>
</feature>
<evidence type="ECO:0000256" key="2">
    <source>
        <dbReference type="SAM" id="MobiDB-lite"/>
    </source>
</evidence>
<sequence>MFSELPHKTSPGPLANSNASVKRQRLMTKQSESETSNQDVNDEGVKDEDIIDDGKDKDDDEEEDIINDKNDEKDKDNEEEEDEDDEEEKETIDVDFDFSDPKSIDFHGIKTLLRQTFGDEAEKVDLSSFADLIIEQRSVGSTVKADGGLDPYALLTVINMTHHSELSCVQLLKEYLLVKSKKVSETHTKLQTLLSSKNAHIGMVFNERLINMPPQLALPMFKMLAEELEWAQEEEKPFKFQHLVFIAKVYREVESTVDEELAAQNGDTDQSGSAASGSKSVLKKKKKRNQVESPLFYFQPEDELIQKYAELTIDYTLPQKHLCHIIKDMEEMLS</sequence>
<comment type="similarity">
    <text evidence="1">Belongs to the BCP1 family.</text>
</comment>
<proteinExistence type="inferred from homology"/>
<feature type="compositionally biased region" description="Basic and acidic residues" evidence="2">
    <location>
        <begin position="66"/>
        <end position="76"/>
    </location>
</feature>
<organism evidence="3 4">
    <name type="scientific">Batrachochytrium salamandrivorans</name>
    <dbReference type="NCBI Taxonomy" id="1357716"/>
    <lineage>
        <taxon>Eukaryota</taxon>
        <taxon>Fungi</taxon>
        <taxon>Fungi incertae sedis</taxon>
        <taxon>Chytridiomycota</taxon>
        <taxon>Chytridiomycota incertae sedis</taxon>
        <taxon>Chytridiomycetes</taxon>
        <taxon>Rhizophydiales</taxon>
        <taxon>Rhizophydiales incertae sedis</taxon>
        <taxon>Batrachochytrium</taxon>
    </lineage>
</organism>
<dbReference type="PANTHER" id="PTHR13261:SF0">
    <property type="entry name" value="BRCA2 AND CDKN1A-INTERACTING PROTEIN"/>
    <property type="match status" value="1"/>
</dbReference>
<protein>
    <recommendedName>
        <fullName evidence="5">Protein BCP1</fullName>
    </recommendedName>
</protein>
<evidence type="ECO:0008006" key="5">
    <source>
        <dbReference type="Google" id="ProtNLM"/>
    </source>
</evidence>
<feature type="compositionally biased region" description="Polar residues" evidence="2">
    <location>
        <begin position="15"/>
        <end position="39"/>
    </location>
</feature>
<feature type="compositionally biased region" description="Low complexity" evidence="2">
    <location>
        <begin position="271"/>
        <end position="280"/>
    </location>
</feature>
<feature type="compositionally biased region" description="Basic and acidic residues" evidence="2">
    <location>
        <begin position="43"/>
        <end position="57"/>
    </location>
</feature>
<feature type="region of interest" description="Disordered" evidence="2">
    <location>
        <begin position="1"/>
        <end position="97"/>
    </location>
</feature>
<evidence type="ECO:0000313" key="4">
    <source>
        <dbReference type="Proteomes" id="UP001648503"/>
    </source>
</evidence>
<reference evidence="3 4" key="1">
    <citation type="submission" date="2021-02" db="EMBL/GenBank/DDBJ databases">
        <title>Variation within the Batrachochytrium salamandrivorans European outbreak.</title>
        <authorList>
            <person name="Kelly M."/>
            <person name="Pasmans F."/>
            <person name="Shea T.P."/>
            <person name="Munoz J.F."/>
            <person name="Carranza S."/>
            <person name="Cuomo C.A."/>
            <person name="Martel A."/>
        </authorList>
    </citation>
    <scope>NUCLEOTIDE SEQUENCE [LARGE SCALE GENOMIC DNA]</scope>
    <source>
        <strain evidence="3 4">AMFP18/2</strain>
    </source>
</reference>
<comment type="caution">
    <text evidence="3">The sequence shown here is derived from an EMBL/GenBank/DDBJ whole genome shotgun (WGS) entry which is preliminary data.</text>
</comment>
<feature type="compositionally biased region" description="Acidic residues" evidence="2">
    <location>
        <begin position="77"/>
        <end position="97"/>
    </location>
</feature>
<name>A0ABQ8F5W6_9FUNG</name>
<keyword evidence="4" id="KW-1185">Reference proteome</keyword>
<evidence type="ECO:0000256" key="1">
    <source>
        <dbReference type="ARBA" id="ARBA00006781"/>
    </source>
</evidence>
<dbReference type="InterPro" id="IPR025602">
    <property type="entry name" value="BCP1_family"/>
</dbReference>
<dbReference type="Proteomes" id="UP001648503">
    <property type="component" value="Unassembled WGS sequence"/>
</dbReference>
<dbReference type="EMBL" id="JAFCIX010000371">
    <property type="protein sequence ID" value="KAH6592801.1"/>
    <property type="molecule type" value="Genomic_DNA"/>
</dbReference>